<organism evidence="1 2">
    <name type="scientific">Cryptococcus gattii EJB2</name>
    <dbReference type="NCBI Taxonomy" id="1296103"/>
    <lineage>
        <taxon>Eukaryota</taxon>
        <taxon>Fungi</taxon>
        <taxon>Dikarya</taxon>
        <taxon>Basidiomycota</taxon>
        <taxon>Agaricomycotina</taxon>
        <taxon>Tremellomycetes</taxon>
        <taxon>Tremellales</taxon>
        <taxon>Cryptococcaceae</taxon>
        <taxon>Cryptococcus</taxon>
        <taxon>Cryptococcus gattii species complex</taxon>
    </lineage>
</organism>
<gene>
    <name evidence="1" type="ORF">I306_06448</name>
</gene>
<evidence type="ECO:0000313" key="2">
    <source>
        <dbReference type="Proteomes" id="UP000054272"/>
    </source>
</evidence>
<evidence type="ECO:0000313" key="1">
    <source>
        <dbReference type="EMBL" id="KIR76536.1"/>
    </source>
</evidence>
<keyword evidence="2" id="KW-1185">Reference proteome</keyword>
<protein>
    <submittedName>
        <fullName evidence="1">Uncharacterized protein</fullName>
    </submittedName>
</protein>
<sequence>MQALTSCTHHLKTDASTESSVVFKTPPTSVRAGYSLVEHITIALSTWQSKGCCHRFDNNQVKQSFEPDPRIFGICQQGNHHDEPKMLNGMSEETLEIMARAGKRDLRVGIVRETWMEHTMAKTEHGKGVVNITEKPRFFIGNEDKYATRSLRAATTIMAVFSFNTYNWGSQSPRSFVDRNS</sequence>
<proteinExistence type="predicted"/>
<name>A0ABR5BLM0_9TREE</name>
<dbReference type="Proteomes" id="UP000054272">
    <property type="component" value="Unassembled WGS sequence"/>
</dbReference>
<dbReference type="EMBL" id="KN848788">
    <property type="protein sequence ID" value="KIR76536.1"/>
    <property type="molecule type" value="Genomic_DNA"/>
</dbReference>
<reference evidence="1 2" key="1">
    <citation type="submission" date="2015-01" db="EMBL/GenBank/DDBJ databases">
        <title>The Genome Sequence of Cryptococcus gattii EJB2.</title>
        <authorList>
            <consortium name="The Broad Institute Genomics Platform"/>
            <person name="Cuomo C."/>
            <person name="Litvintseva A."/>
            <person name="Chen Y."/>
            <person name="Heitman J."/>
            <person name="Sun S."/>
            <person name="Springer D."/>
            <person name="Dromer F."/>
            <person name="Young S."/>
            <person name="Zeng Q."/>
            <person name="Gargeya S."/>
            <person name="Abouelleil A."/>
            <person name="Alvarado L."/>
            <person name="Chapman S.B."/>
            <person name="Gainer-Dewar J."/>
            <person name="Goldberg J."/>
            <person name="Griggs A."/>
            <person name="Gujja S."/>
            <person name="Hansen M."/>
            <person name="Howarth C."/>
            <person name="Imamovic A."/>
            <person name="Larimer J."/>
            <person name="Murphy C."/>
            <person name="Naylor J."/>
            <person name="Pearson M."/>
            <person name="Priest M."/>
            <person name="Roberts A."/>
            <person name="Saif S."/>
            <person name="Shea T."/>
            <person name="Sykes S."/>
            <person name="Wortman J."/>
            <person name="Nusbaum C."/>
            <person name="Birren B."/>
        </authorList>
    </citation>
    <scope>NUCLEOTIDE SEQUENCE [LARGE SCALE GENOMIC DNA]</scope>
    <source>
        <strain evidence="1 2">EJB2</strain>
    </source>
</reference>
<accession>A0ABR5BLM0</accession>